<sequence length="240" mass="26847">MAFNSGQGQAPSFPQDMPLYSTDVSAYRNLQEVITLSETTKNDLDTSFRVHTQEQKKVADFVVDHIKELNHGIRQAGNNMKSAEDACNTEMLISEDYDYVTLKRQLGLLQTFSTGLQRMFDNTASEIRVADNKVGETIKVMVQEIKQRDAEIEQLKATIARQAALLESSLQSMRAQIQTTQALTNQSRQIYSKAPRPGHLATKRSHSQMSLDLRNCQTDLSTGSSQEPGMEFSGSGPRLR</sequence>
<dbReference type="KEGG" id="psco:LY89DRAFT_667589"/>
<dbReference type="GeneID" id="28822709"/>
<dbReference type="Proteomes" id="UP000070700">
    <property type="component" value="Unassembled WGS sequence"/>
</dbReference>
<evidence type="ECO:0000313" key="3">
    <source>
        <dbReference type="Proteomes" id="UP000070700"/>
    </source>
</evidence>
<keyword evidence="3" id="KW-1185">Reference proteome</keyword>
<dbReference type="EMBL" id="KQ947412">
    <property type="protein sequence ID" value="KUJ18500.1"/>
    <property type="molecule type" value="Genomic_DNA"/>
</dbReference>
<feature type="compositionally biased region" description="Polar residues" evidence="1">
    <location>
        <begin position="218"/>
        <end position="227"/>
    </location>
</feature>
<organism evidence="2 3">
    <name type="scientific">Mollisia scopiformis</name>
    <name type="common">Conifer needle endophyte fungus</name>
    <name type="synonym">Phialocephala scopiformis</name>
    <dbReference type="NCBI Taxonomy" id="149040"/>
    <lineage>
        <taxon>Eukaryota</taxon>
        <taxon>Fungi</taxon>
        <taxon>Dikarya</taxon>
        <taxon>Ascomycota</taxon>
        <taxon>Pezizomycotina</taxon>
        <taxon>Leotiomycetes</taxon>
        <taxon>Helotiales</taxon>
        <taxon>Mollisiaceae</taxon>
        <taxon>Mollisia</taxon>
    </lineage>
</organism>
<dbReference type="InParanoid" id="A0A194XE89"/>
<proteinExistence type="predicted"/>
<feature type="region of interest" description="Disordered" evidence="1">
    <location>
        <begin position="218"/>
        <end position="240"/>
    </location>
</feature>
<protein>
    <submittedName>
        <fullName evidence="2">Uncharacterized protein</fullName>
    </submittedName>
</protein>
<accession>A0A194XE89</accession>
<gene>
    <name evidence="2" type="ORF">LY89DRAFT_667589</name>
</gene>
<dbReference type="RefSeq" id="XP_018072855.1">
    <property type="nucleotide sequence ID" value="XM_018212983.1"/>
</dbReference>
<evidence type="ECO:0000313" key="2">
    <source>
        <dbReference type="EMBL" id="KUJ18500.1"/>
    </source>
</evidence>
<name>A0A194XE89_MOLSC</name>
<dbReference type="AlphaFoldDB" id="A0A194XE89"/>
<evidence type="ECO:0000256" key="1">
    <source>
        <dbReference type="SAM" id="MobiDB-lite"/>
    </source>
</evidence>
<reference evidence="2 3" key="1">
    <citation type="submission" date="2015-10" db="EMBL/GenBank/DDBJ databases">
        <title>Full genome of DAOMC 229536 Phialocephala scopiformis, a fungal endophyte of spruce producing the potent anti-insectan compound rugulosin.</title>
        <authorList>
            <consortium name="DOE Joint Genome Institute"/>
            <person name="Walker A.K."/>
            <person name="Frasz S.L."/>
            <person name="Seifert K.A."/>
            <person name="Miller J.D."/>
            <person name="Mondo S.J."/>
            <person name="Labutti K."/>
            <person name="Lipzen A."/>
            <person name="Dockter R."/>
            <person name="Kennedy M."/>
            <person name="Grigoriev I.V."/>
            <person name="Spatafora J.W."/>
        </authorList>
    </citation>
    <scope>NUCLEOTIDE SEQUENCE [LARGE SCALE GENOMIC DNA]</scope>
    <source>
        <strain evidence="2 3">CBS 120377</strain>
    </source>
</reference>